<proteinExistence type="predicted"/>
<sequence>MPIEAGLPFVYCIPLGNAAFILAGEMTMSLLSISRTVSVWFPKSLFMISGEIWAAGPQRMNRSCSCLFAAYESLQSINGQSHSCSISKFLSGFVNGAIPKTSWGSGGHWVNQRRLQLFETSLGMAGPRRKKDGEKQKTIPKVTVV</sequence>
<dbReference type="Proteomes" id="UP000789525">
    <property type="component" value="Unassembled WGS sequence"/>
</dbReference>
<accession>A0ACA9M4D7</accession>
<comment type="caution">
    <text evidence="1">The sequence shown here is derived from an EMBL/GenBank/DDBJ whole genome shotgun (WGS) entry which is preliminary data.</text>
</comment>
<name>A0ACA9M4D7_9GLOM</name>
<evidence type="ECO:0000313" key="1">
    <source>
        <dbReference type="EMBL" id="CAG8568597.1"/>
    </source>
</evidence>
<protein>
    <submittedName>
        <fullName evidence="1">5286_t:CDS:1</fullName>
    </submittedName>
</protein>
<gene>
    <name evidence="1" type="ORF">ACOLOM_LOCUS5512</name>
</gene>
<dbReference type="EMBL" id="CAJVPT010010265">
    <property type="protein sequence ID" value="CAG8568597.1"/>
    <property type="molecule type" value="Genomic_DNA"/>
</dbReference>
<evidence type="ECO:0000313" key="2">
    <source>
        <dbReference type="Proteomes" id="UP000789525"/>
    </source>
</evidence>
<organism evidence="1 2">
    <name type="scientific">Acaulospora colombiana</name>
    <dbReference type="NCBI Taxonomy" id="27376"/>
    <lineage>
        <taxon>Eukaryota</taxon>
        <taxon>Fungi</taxon>
        <taxon>Fungi incertae sedis</taxon>
        <taxon>Mucoromycota</taxon>
        <taxon>Glomeromycotina</taxon>
        <taxon>Glomeromycetes</taxon>
        <taxon>Diversisporales</taxon>
        <taxon>Acaulosporaceae</taxon>
        <taxon>Acaulospora</taxon>
    </lineage>
</organism>
<keyword evidence="2" id="KW-1185">Reference proteome</keyword>
<reference evidence="1" key="1">
    <citation type="submission" date="2021-06" db="EMBL/GenBank/DDBJ databases">
        <authorList>
            <person name="Kallberg Y."/>
            <person name="Tangrot J."/>
            <person name="Rosling A."/>
        </authorList>
    </citation>
    <scope>NUCLEOTIDE SEQUENCE</scope>
    <source>
        <strain evidence="1">CL356</strain>
    </source>
</reference>